<name>A0A919S6L3_9ACTN</name>
<dbReference type="PANTHER" id="PTHR38479">
    <property type="entry name" value="LMO0824 PROTEIN"/>
    <property type="match status" value="1"/>
</dbReference>
<accession>A0A919S6L3</accession>
<organism evidence="1 2">
    <name type="scientific">Actinoplanes auranticolor</name>
    <dbReference type="NCBI Taxonomy" id="47988"/>
    <lineage>
        <taxon>Bacteria</taxon>
        <taxon>Bacillati</taxon>
        <taxon>Actinomycetota</taxon>
        <taxon>Actinomycetes</taxon>
        <taxon>Micromonosporales</taxon>
        <taxon>Micromonosporaceae</taxon>
        <taxon>Actinoplanes</taxon>
    </lineage>
</organism>
<comment type="caution">
    <text evidence="1">The sequence shown here is derived from an EMBL/GenBank/DDBJ whole genome shotgun (WGS) entry which is preliminary data.</text>
</comment>
<dbReference type="EMBL" id="BOQL01000018">
    <property type="protein sequence ID" value="GIM65836.1"/>
    <property type="molecule type" value="Genomic_DNA"/>
</dbReference>
<dbReference type="Pfam" id="PF06224">
    <property type="entry name" value="AlkZ-like"/>
    <property type="match status" value="1"/>
</dbReference>
<keyword evidence="2" id="KW-1185">Reference proteome</keyword>
<gene>
    <name evidence="1" type="ORF">Aau02nite_20090</name>
</gene>
<protein>
    <recommendedName>
        <fullName evidence="3">Winged helix DNA-binding protein</fullName>
    </recommendedName>
</protein>
<dbReference type="PANTHER" id="PTHR38479:SF2">
    <property type="entry name" value="WINGED HELIX DNA-BINDING DOMAIN-CONTAINING PROTEIN"/>
    <property type="match status" value="1"/>
</dbReference>
<dbReference type="RefSeq" id="WP_212988063.1">
    <property type="nucleotide sequence ID" value="NZ_BAABEA010000009.1"/>
</dbReference>
<reference evidence="1" key="1">
    <citation type="submission" date="2021-03" db="EMBL/GenBank/DDBJ databases">
        <title>Whole genome shotgun sequence of Actinoplanes auranticolor NBRC 12245.</title>
        <authorList>
            <person name="Komaki H."/>
            <person name="Tamura T."/>
        </authorList>
    </citation>
    <scope>NUCLEOTIDE SEQUENCE</scope>
    <source>
        <strain evidence="1">NBRC 12245</strain>
    </source>
</reference>
<evidence type="ECO:0008006" key="3">
    <source>
        <dbReference type="Google" id="ProtNLM"/>
    </source>
</evidence>
<evidence type="ECO:0000313" key="2">
    <source>
        <dbReference type="Proteomes" id="UP000681340"/>
    </source>
</evidence>
<dbReference type="Proteomes" id="UP000681340">
    <property type="component" value="Unassembled WGS sequence"/>
</dbReference>
<proteinExistence type="predicted"/>
<evidence type="ECO:0000313" key="1">
    <source>
        <dbReference type="EMBL" id="GIM65836.1"/>
    </source>
</evidence>
<dbReference type="InterPro" id="IPR009351">
    <property type="entry name" value="AlkZ-like"/>
</dbReference>
<dbReference type="AlphaFoldDB" id="A0A919S6L3"/>
<sequence length="352" mass="39269">MREVLSRRELNRATLARQHLLERSPAGALALIEHLAGLQAQAPLAPYVGLWTRLRDFAPDSLSTLTEQRKVVRIHLMRTTVHLVSARDALDWRLLFDPPLDKVFRGDFDRAALARRAATLMEERPRTRAELGRLLAPDWPDADPASLAYAATNSLALCQVPPRGVWGRTGPAAWAQVETWLGAPLRSVPVDGLVVRYLGAFGPASVLDLQTWSGLTRLREVVERLPLRTFRAESGTTLYDLPDAPRPGGDVPAPVRFLPEYDNLLLSHRDRTRVIPHTRPVPLPPGNGATTGTILIDGRWQGIWRFDRRVLRIKPFTPVPYAERESLRTEAERLSTFLSAGTPCDIVVEEPG</sequence>